<dbReference type="RefSeq" id="WP_073118699.1">
    <property type="nucleotide sequence ID" value="NZ_FRAA01000001.1"/>
</dbReference>
<gene>
    <name evidence="2" type="ORF">SAMN04488028_101251</name>
</gene>
<feature type="transmembrane region" description="Helical" evidence="1">
    <location>
        <begin position="75"/>
        <end position="96"/>
    </location>
</feature>
<evidence type="ECO:0000256" key="1">
    <source>
        <dbReference type="SAM" id="Phobius"/>
    </source>
</evidence>
<name>A0A1M6JMU9_REIAG</name>
<dbReference type="STRING" id="156994.SAMN04488028_101251"/>
<dbReference type="AlphaFoldDB" id="A0A1M6JMU9"/>
<keyword evidence="3" id="KW-1185">Reference proteome</keyword>
<keyword evidence="1" id="KW-0472">Membrane</keyword>
<evidence type="ECO:0000313" key="2">
    <source>
        <dbReference type="EMBL" id="SHJ48006.1"/>
    </source>
</evidence>
<feature type="transmembrane region" description="Helical" evidence="1">
    <location>
        <begin position="21"/>
        <end position="41"/>
    </location>
</feature>
<evidence type="ECO:0000313" key="3">
    <source>
        <dbReference type="Proteomes" id="UP000184474"/>
    </source>
</evidence>
<organism evidence="2 3">
    <name type="scientific">Reichenbachiella agariperforans</name>
    <dbReference type="NCBI Taxonomy" id="156994"/>
    <lineage>
        <taxon>Bacteria</taxon>
        <taxon>Pseudomonadati</taxon>
        <taxon>Bacteroidota</taxon>
        <taxon>Cytophagia</taxon>
        <taxon>Cytophagales</taxon>
        <taxon>Reichenbachiellaceae</taxon>
        <taxon>Reichenbachiella</taxon>
    </lineage>
</organism>
<dbReference type="EMBL" id="FRAA01000001">
    <property type="protein sequence ID" value="SHJ48006.1"/>
    <property type="molecule type" value="Genomic_DNA"/>
</dbReference>
<protein>
    <submittedName>
        <fullName evidence="2">Uncharacterized protein</fullName>
    </submittedName>
</protein>
<dbReference type="Proteomes" id="UP000184474">
    <property type="component" value="Unassembled WGS sequence"/>
</dbReference>
<proteinExistence type="predicted"/>
<accession>A0A1M6JMU9</accession>
<feature type="transmembrane region" description="Helical" evidence="1">
    <location>
        <begin position="47"/>
        <end position="68"/>
    </location>
</feature>
<keyword evidence="1" id="KW-1133">Transmembrane helix</keyword>
<reference evidence="3" key="1">
    <citation type="submission" date="2016-11" db="EMBL/GenBank/DDBJ databases">
        <authorList>
            <person name="Varghese N."/>
            <person name="Submissions S."/>
        </authorList>
    </citation>
    <scope>NUCLEOTIDE SEQUENCE [LARGE SCALE GENOMIC DNA]</scope>
    <source>
        <strain evidence="3">DSM 26134</strain>
    </source>
</reference>
<sequence length="102" mass="11374">MPANPKHLTKAIHQRMAKITAAILGGYLLTTAVHLALATWLDKGTVLITSTYTGFILWVALMIIAFLGRNGWKTWGIYLLLTGFFSILVYVNKIYFTVETAL</sequence>
<keyword evidence="1" id="KW-0812">Transmembrane</keyword>